<dbReference type="NCBIfam" id="TIGR04335">
    <property type="entry name" value="AmmeMemoSam_A"/>
    <property type="match status" value="1"/>
</dbReference>
<dbReference type="NCBIfam" id="TIGR00296">
    <property type="entry name" value="TIGR00296 family protein"/>
    <property type="match status" value="1"/>
</dbReference>
<gene>
    <name evidence="2" type="ORF">MNBD_GAMMA23-702</name>
</gene>
<protein>
    <submittedName>
        <fullName evidence="2">COG2078: Uncharacterized ACR</fullName>
    </submittedName>
</protein>
<dbReference type="Pfam" id="PF01871">
    <property type="entry name" value="AMMECR1"/>
    <property type="match status" value="1"/>
</dbReference>
<dbReference type="EMBL" id="UOFT01000034">
    <property type="protein sequence ID" value="VAW93737.1"/>
    <property type="molecule type" value="Genomic_DNA"/>
</dbReference>
<evidence type="ECO:0000259" key="1">
    <source>
        <dbReference type="PROSITE" id="PS51112"/>
    </source>
</evidence>
<dbReference type="InterPro" id="IPR027623">
    <property type="entry name" value="AmmeMemoSam_A"/>
</dbReference>
<dbReference type="InterPro" id="IPR023473">
    <property type="entry name" value="AMMECR1"/>
</dbReference>
<dbReference type="PANTHER" id="PTHR13016:SF0">
    <property type="entry name" value="AMME SYNDROME CANDIDATE GENE 1 PROTEIN"/>
    <property type="match status" value="1"/>
</dbReference>
<proteinExistence type="predicted"/>
<feature type="domain" description="AMMECR1" evidence="1">
    <location>
        <begin position="12"/>
        <end position="193"/>
    </location>
</feature>
<dbReference type="InterPro" id="IPR027485">
    <property type="entry name" value="AMMECR1_N"/>
</dbReference>
<dbReference type="Gene3D" id="3.30.700.20">
    <property type="entry name" value="Hypothetical protein ph0010, domain 1"/>
    <property type="match status" value="1"/>
</dbReference>
<organism evidence="2">
    <name type="scientific">hydrothermal vent metagenome</name>
    <dbReference type="NCBI Taxonomy" id="652676"/>
    <lineage>
        <taxon>unclassified sequences</taxon>
        <taxon>metagenomes</taxon>
        <taxon>ecological metagenomes</taxon>
    </lineage>
</organism>
<dbReference type="InterPro" id="IPR036071">
    <property type="entry name" value="AMMECR1_dom_sf"/>
</dbReference>
<evidence type="ECO:0000313" key="2">
    <source>
        <dbReference type="EMBL" id="VAW93737.1"/>
    </source>
</evidence>
<accession>A0A3B1A2D3</accession>
<reference evidence="2" key="1">
    <citation type="submission" date="2018-06" db="EMBL/GenBank/DDBJ databases">
        <authorList>
            <person name="Zhirakovskaya E."/>
        </authorList>
    </citation>
    <scope>NUCLEOTIDE SEQUENCE</scope>
</reference>
<name>A0A3B1A2D3_9ZZZZ</name>
<sequence>MVLMSSIKLSKDDQQTCIGIAKKSILHGLQTGSALDVVAEDYTNDLQQRQACFVTLHKRGQLRGCIGALEAYQPLINDVAEHAFAAAFNDPRFPVLQQNEFKDLDIEISALGKPEVMLFKNEGDLLRQIRPGIDGLILEYGHYRGTFLPSVWEQLPQASDFLQHLKIKAGLGKSWWHDGAKISRYGTFSFSDA</sequence>
<dbReference type="Gene3D" id="3.30.1490.150">
    <property type="entry name" value="Hypothetical protein ph0010, domain 2"/>
    <property type="match status" value="1"/>
</dbReference>
<dbReference type="AlphaFoldDB" id="A0A3B1A2D3"/>
<dbReference type="InterPro" id="IPR002733">
    <property type="entry name" value="AMMECR1_domain"/>
</dbReference>
<dbReference type="PROSITE" id="PS51112">
    <property type="entry name" value="AMMECR1"/>
    <property type="match status" value="1"/>
</dbReference>
<dbReference type="SUPFAM" id="SSF143447">
    <property type="entry name" value="AMMECR1-like"/>
    <property type="match status" value="1"/>
</dbReference>
<dbReference type="PANTHER" id="PTHR13016">
    <property type="entry name" value="AMMECR1 HOMOLOG"/>
    <property type="match status" value="1"/>
</dbReference>